<proteinExistence type="predicted"/>
<reference evidence="1 2" key="1">
    <citation type="submission" date="2019-08" db="EMBL/GenBank/DDBJ databases">
        <title>Lewinella sp. strain SSH13 Genome sequencing and assembly.</title>
        <authorList>
            <person name="Kim I."/>
        </authorList>
    </citation>
    <scope>NUCLEOTIDE SEQUENCE [LARGE SCALE GENOMIC DNA]</scope>
    <source>
        <strain evidence="1 2">SSH13</strain>
    </source>
</reference>
<comment type="caution">
    <text evidence="1">The sequence shown here is derived from an EMBL/GenBank/DDBJ whole genome shotgun (WGS) entry which is preliminary data.</text>
</comment>
<keyword evidence="2" id="KW-1185">Reference proteome</keyword>
<accession>A0A5C7FVP3</accession>
<organism evidence="1 2">
    <name type="scientific">Neolewinella aurantiaca</name>
    <dbReference type="NCBI Taxonomy" id="2602767"/>
    <lineage>
        <taxon>Bacteria</taxon>
        <taxon>Pseudomonadati</taxon>
        <taxon>Bacteroidota</taxon>
        <taxon>Saprospiria</taxon>
        <taxon>Saprospirales</taxon>
        <taxon>Lewinellaceae</taxon>
        <taxon>Neolewinella</taxon>
    </lineage>
</organism>
<dbReference type="AlphaFoldDB" id="A0A5C7FVP3"/>
<dbReference type="Pfam" id="PF02635">
    <property type="entry name" value="DsrE"/>
    <property type="match status" value="1"/>
</dbReference>
<name>A0A5C7FVP3_9BACT</name>
<dbReference type="InterPro" id="IPR003787">
    <property type="entry name" value="Sulphur_relay_DsrE/F-like"/>
</dbReference>
<dbReference type="SUPFAM" id="SSF75169">
    <property type="entry name" value="DsrEFH-like"/>
    <property type="match status" value="1"/>
</dbReference>
<gene>
    <name evidence="1" type="ORF">FUA23_06395</name>
</gene>
<dbReference type="OrthoDB" id="7206705at2"/>
<dbReference type="PANTHER" id="PTHR37691:SF1">
    <property type="entry name" value="BLR3518 PROTEIN"/>
    <property type="match status" value="1"/>
</dbReference>
<dbReference type="EMBL" id="VOXD01000007">
    <property type="protein sequence ID" value="TXF90415.1"/>
    <property type="molecule type" value="Genomic_DNA"/>
</dbReference>
<dbReference type="Gene3D" id="3.40.1260.10">
    <property type="entry name" value="DsrEFH-like"/>
    <property type="match status" value="1"/>
</dbReference>
<protein>
    <submittedName>
        <fullName evidence="1">DsrE family protein</fullName>
    </submittedName>
</protein>
<evidence type="ECO:0000313" key="2">
    <source>
        <dbReference type="Proteomes" id="UP000321907"/>
    </source>
</evidence>
<sequence length="178" mass="19153">MTRLLQTLLLLTFVCTCGRAQGKINPVVPSFGGIYAIPEATVRPDSSIEYKIVVDVKTGSEAPDQYSAGLHNVARMLNLHEAGGGFNDQMTVVLAIHGGATYSVLSNDAYKEKFGVDNPNIDLIRELKVAGVQLTVCGQSLKGRKVDTQTVLPEVEIATSMLTTVATCQMKGFAVFQF</sequence>
<dbReference type="RefSeq" id="WP_147929897.1">
    <property type="nucleotide sequence ID" value="NZ_VOXD01000007.1"/>
</dbReference>
<evidence type="ECO:0000313" key="1">
    <source>
        <dbReference type="EMBL" id="TXF90415.1"/>
    </source>
</evidence>
<dbReference type="Proteomes" id="UP000321907">
    <property type="component" value="Unassembled WGS sequence"/>
</dbReference>
<dbReference type="InterPro" id="IPR027396">
    <property type="entry name" value="DsrEFH-like"/>
</dbReference>
<dbReference type="PANTHER" id="PTHR37691">
    <property type="entry name" value="BLR3518 PROTEIN"/>
    <property type="match status" value="1"/>
</dbReference>